<dbReference type="GO" id="GO:0016853">
    <property type="term" value="F:isomerase activity"/>
    <property type="evidence" value="ECO:0007669"/>
    <property type="project" value="UniProtKB-KW"/>
</dbReference>
<sequence>MADELFDIYDEHMNPLGTATRSETHAKGYWHRTIHCWLTRKEGDHRLVRFQLRQTTKDTNPSCYDITAAGHLSAGETLTEAVRELEEELGVQAPLEQLIPLCQVREQCEGVVNGVPFIDREVSDVFGLVCETPLAELRLQPEEVAGVFEAELEALLALFEGSLPELSAYGVELPPGGGPLIEAHAVVRADQFVPRDFSYYTNVLRSLRNCT</sequence>
<dbReference type="InterPro" id="IPR000086">
    <property type="entry name" value="NUDIX_hydrolase_dom"/>
</dbReference>
<dbReference type="PANTHER" id="PTHR10885:SF20">
    <property type="entry name" value="NUDIX HYDROLASE DOMAIN-CONTAINING PROTEIN"/>
    <property type="match status" value="1"/>
</dbReference>
<feature type="domain" description="Nudix hydrolase" evidence="1">
    <location>
        <begin position="29"/>
        <end position="172"/>
    </location>
</feature>
<dbReference type="Pfam" id="PF00293">
    <property type="entry name" value="NUDIX"/>
    <property type="match status" value="1"/>
</dbReference>
<dbReference type="CDD" id="cd04692">
    <property type="entry name" value="NUDIX_Hydrolase"/>
    <property type="match status" value="1"/>
</dbReference>
<evidence type="ECO:0000313" key="2">
    <source>
        <dbReference type="EMBL" id="MDQ0114674.1"/>
    </source>
</evidence>
<evidence type="ECO:0000259" key="1">
    <source>
        <dbReference type="PROSITE" id="PS51462"/>
    </source>
</evidence>
<proteinExistence type="predicted"/>
<organism evidence="2 3">
    <name type="scientific">Paenibacillus harenae</name>
    <dbReference type="NCBI Taxonomy" id="306543"/>
    <lineage>
        <taxon>Bacteria</taxon>
        <taxon>Bacillati</taxon>
        <taxon>Bacillota</taxon>
        <taxon>Bacilli</taxon>
        <taxon>Bacillales</taxon>
        <taxon>Paenibacillaceae</taxon>
        <taxon>Paenibacillus</taxon>
    </lineage>
</organism>
<keyword evidence="2" id="KW-0413">Isomerase</keyword>
<protein>
    <submittedName>
        <fullName evidence="2">Isopentenyldiphosphate isomerase</fullName>
    </submittedName>
</protein>
<dbReference type="Proteomes" id="UP001229346">
    <property type="component" value="Unassembled WGS sequence"/>
</dbReference>
<dbReference type="InterPro" id="IPR015797">
    <property type="entry name" value="NUDIX_hydrolase-like_dom_sf"/>
</dbReference>
<gene>
    <name evidence="2" type="ORF">J2T15_004130</name>
</gene>
<dbReference type="PROSITE" id="PS51462">
    <property type="entry name" value="NUDIX"/>
    <property type="match status" value="1"/>
</dbReference>
<name>A0ABT9U8A2_PAEHA</name>
<dbReference type="SUPFAM" id="SSF55811">
    <property type="entry name" value="Nudix"/>
    <property type="match status" value="1"/>
</dbReference>
<dbReference type="RefSeq" id="WP_307206060.1">
    <property type="nucleotide sequence ID" value="NZ_JAUSSU010000008.1"/>
</dbReference>
<evidence type="ECO:0000313" key="3">
    <source>
        <dbReference type="Proteomes" id="UP001229346"/>
    </source>
</evidence>
<accession>A0ABT9U8A2</accession>
<keyword evidence="3" id="KW-1185">Reference proteome</keyword>
<comment type="caution">
    <text evidence="2">The sequence shown here is derived from an EMBL/GenBank/DDBJ whole genome shotgun (WGS) entry which is preliminary data.</text>
</comment>
<dbReference type="PANTHER" id="PTHR10885">
    <property type="entry name" value="ISOPENTENYL-DIPHOSPHATE DELTA-ISOMERASE"/>
    <property type="match status" value="1"/>
</dbReference>
<dbReference type="Gene3D" id="3.90.79.10">
    <property type="entry name" value="Nucleoside Triphosphate Pyrophosphohydrolase"/>
    <property type="match status" value="1"/>
</dbReference>
<reference evidence="2 3" key="1">
    <citation type="submission" date="2023-07" db="EMBL/GenBank/DDBJ databases">
        <title>Sorghum-associated microbial communities from plants grown in Nebraska, USA.</title>
        <authorList>
            <person name="Schachtman D."/>
        </authorList>
    </citation>
    <scope>NUCLEOTIDE SEQUENCE [LARGE SCALE GENOMIC DNA]</scope>
    <source>
        <strain evidence="2 3">CC482</strain>
    </source>
</reference>
<dbReference type="EMBL" id="JAUSSU010000008">
    <property type="protein sequence ID" value="MDQ0114674.1"/>
    <property type="molecule type" value="Genomic_DNA"/>
</dbReference>